<protein>
    <submittedName>
        <fullName evidence="2">TniB family NTP-binding protein</fullName>
    </submittedName>
</protein>
<dbReference type="SUPFAM" id="SSF52540">
    <property type="entry name" value="P-loop containing nucleoside triphosphate hydrolases"/>
    <property type="match status" value="1"/>
</dbReference>
<dbReference type="RefSeq" id="WP_253567429.1">
    <property type="nucleotide sequence ID" value="NZ_JAMZEK010000003.1"/>
</dbReference>
<evidence type="ECO:0000313" key="3">
    <source>
        <dbReference type="Proteomes" id="UP001204615"/>
    </source>
</evidence>
<reference evidence="2 3" key="1">
    <citation type="submission" date="2022-06" db="EMBL/GenBank/DDBJ databases">
        <title>Dyella sp. Sa strain:Sa Genome sequencing.</title>
        <authorList>
            <person name="Park S."/>
        </authorList>
    </citation>
    <scope>NUCLEOTIDE SEQUENCE [LARGE SCALE GENOMIC DNA]</scope>
    <source>
        <strain evidence="2 3">Sa</strain>
    </source>
</reference>
<dbReference type="InterPro" id="IPR027417">
    <property type="entry name" value="P-loop_NTPase"/>
</dbReference>
<dbReference type="CDD" id="cd00882">
    <property type="entry name" value="Ras_like_GTPase"/>
    <property type="match status" value="1"/>
</dbReference>
<sequence length="297" mass="33459">MSSAYPHLTEATAQLLELPTCERIRSLFVDRFVYHEQVTDLIKHCEFMMYRPRGIRPTGILVSGASNAGKTALASALERRCKIREATPEHPASKPVAHFSMSDAREAKEIFTRFLKSLDAPQMSSMTGSQRRLRALRLAEEADLRLLIIDEIQDVLSSTPRQQALALLAIKDIMNSLKIPVLALGTEDARNALEADQHLKRRFQFRELPSWRCDDYLRHFLEAYESTLPLKKRSNLGSLRMMKVIVKESEGVLGVIVERLQRAAALAIEGGQEQITAELFERARFEIPGTDLSGEAA</sequence>
<evidence type="ECO:0000313" key="2">
    <source>
        <dbReference type="EMBL" id="MCP1375161.1"/>
    </source>
</evidence>
<dbReference type="EMBL" id="JAMZEK010000003">
    <property type="protein sequence ID" value="MCP1375161.1"/>
    <property type="molecule type" value="Genomic_DNA"/>
</dbReference>
<dbReference type="Proteomes" id="UP001204615">
    <property type="component" value="Unassembled WGS sequence"/>
</dbReference>
<accession>A0ABT1FCR8</accession>
<dbReference type="InterPro" id="IPR008868">
    <property type="entry name" value="TniB"/>
</dbReference>
<feature type="domain" description="AAA+ ATPase" evidence="1">
    <location>
        <begin position="56"/>
        <end position="209"/>
    </location>
</feature>
<gene>
    <name evidence="2" type="ORF">NC595_14015</name>
</gene>
<dbReference type="InterPro" id="IPR003593">
    <property type="entry name" value="AAA+_ATPase"/>
</dbReference>
<dbReference type="Pfam" id="PF05621">
    <property type="entry name" value="TniB"/>
    <property type="match status" value="1"/>
</dbReference>
<dbReference type="SMART" id="SM00382">
    <property type="entry name" value="AAA"/>
    <property type="match status" value="1"/>
</dbReference>
<evidence type="ECO:0000259" key="1">
    <source>
        <dbReference type="SMART" id="SM00382"/>
    </source>
</evidence>
<name>A0ABT1FCR8_9GAMM</name>
<comment type="caution">
    <text evidence="2">The sequence shown here is derived from an EMBL/GenBank/DDBJ whole genome shotgun (WGS) entry which is preliminary data.</text>
</comment>
<proteinExistence type="predicted"/>
<organism evidence="2 3">
    <name type="scientific">Dyella lutea</name>
    <dbReference type="NCBI Taxonomy" id="2950441"/>
    <lineage>
        <taxon>Bacteria</taxon>
        <taxon>Pseudomonadati</taxon>
        <taxon>Pseudomonadota</taxon>
        <taxon>Gammaproteobacteria</taxon>
        <taxon>Lysobacterales</taxon>
        <taxon>Rhodanobacteraceae</taxon>
        <taxon>Dyella</taxon>
    </lineage>
</organism>
<dbReference type="Gene3D" id="3.40.50.300">
    <property type="entry name" value="P-loop containing nucleotide triphosphate hydrolases"/>
    <property type="match status" value="1"/>
</dbReference>
<keyword evidence="3" id="KW-1185">Reference proteome</keyword>